<dbReference type="AlphaFoldDB" id="A0A4R3KUM5"/>
<organism evidence="1 2">
    <name type="scientific">Anseongella ginsenosidimutans</name>
    <dbReference type="NCBI Taxonomy" id="496056"/>
    <lineage>
        <taxon>Bacteria</taxon>
        <taxon>Pseudomonadati</taxon>
        <taxon>Bacteroidota</taxon>
        <taxon>Sphingobacteriia</taxon>
        <taxon>Sphingobacteriales</taxon>
        <taxon>Sphingobacteriaceae</taxon>
        <taxon>Anseongella</taxon>
    </lineage>
</organism>
<dbReference type="OrthoDB" id="1092930at2"/>
<protein>
    <submittedName>
        <fullName evidence="1">Uncharacterized protein DUF4270</fullName>
    </submittedName>
</protein>
<dbReference type="InterPro" id="IPR025366">
    <property type="entry name" value="DUF4270"/>
</dbReference>
<dbReference type="RefSeq" id="WP_132128099.1">
    <property type="nucleotide sequence ID" value="NZ_CP042432.1"/>
</dbReference>
<proteinExistence type="predicted"/>
<dbReference type="EMBL" id="SMAD01000002">
    <property type="protein sequence ID" value="TCS88995.1"/>
    <property type="molecule type" value="Genomic_DNA"/>
</dbReference>
<keyword evidence="2" id="KW-1185">Reference proteome</keyword>
<name>A0A4R3KUM5_9SPHI</name>
<sequence length="455" mass="50513">MKITRSLLLLSLLPGLPWYSCENPGSISLDDNAISGVLMTDTITVETSTVYAGPVPTSNTNEMLVGSYHDSRLGKVSSRSYFRISPESSSFALNKEVVFDSIALVIRCSGYYYGDTTALQTLNVFELQEEIEAEELPANPEGVPVSWLLSGAQLYSSSQFDYDPSSPLASLRVRVEPSSDTLHIRLPDALGAEWLRLSAEDDDRISSPADFSNYFKGLVLAGSPEEDAALISYRADTAFVRLYYRETEDDGTIRDKYTDFPIYQPERQFNEITVDREGTPLEGLGPGSPFFPAAATSEQTYLQAGTGIMTKLSFPYLKDFLESAGDSSLSVHSAQLLIRPVTESITSEEYLPASLMLFYTNEDNVPIYPLQDESSGGIYTGVFNYDREFPDKTYYKFALTAYFADLLNNYGGQKAELLLSPAMNDLYTSVTRLCIGSSRHKQHKVQLVIYYTPGR</sequence>
<evidence type="ECO:0000313" key="2">
    <source>
        <dbReference type="Proteomes" id="UP000295807"/>
    </source>
</evidence>
<reference evidence="1 2" key="1">
    <citation type="submission" date="2019-03" db="EMBL/GenBank/DDBJ databases">
        <title>Genomic Encyclopedia of Type Strains, Phase IV (KMG-IV): sequencing the most valuable type-strain genomes for metagenomic binning, comparative biology and taxonomic classification.</title>
        <authorList>
            <person name="Goeker M."/>
        </authorList>
    </citation>
    <scope>NUCLEOTIDE SEQUENCE [LARGE SCALE GENOMIC DNA]</scope>
    <source>
        <strain evidence="1 2">DSM 21100</strain>
    </source>
</reference>
<gene>
    <name evidence="1" type="ORF">EDD80_102186</name>
</gene>
<comment type="caution">
    <text evidence="1">The sequence shown here is derived from an EMBL/GenBank/DDBJ whole genome shotgun (WGS) entry which is preliminary data.</text>
</comment>
<dbReference type="Proteomes" id="UP000295807">
    <property type="component" value="Unassembled WGS sequence"/>
</dbReference>
<accession>A0A4R3KUM5</accession>
<evidence type="ECO:0000313" key="1">
    <source>
        <dbReference type="EMBL" id="TCS88995.1"/>
    </source>
</evidence>
<dbReference type="Pfam" id="PF14092">
    <property type="entry name" value="DUF4270"/>
    <property type="match status" value="1"/>
</dbReference>